<dbReference type="Proteomes" id="UP000243661">
    <property type="component" value="Unassembled WGS sequence"/>
</dbReference>
<evidence type="ECO:0000256" key="1">
    <source>
        <dbReference type="ARBA" id="ARBA00001946"/>
    </source>
</evidence>
<dbReference type="OrthoDB" id="9810648at2"/>
<dbReference type="Gene3D" id="3.20.20.70">
    <property type="entry name" value="Aldolase class I"/>
    <property type="match status" value="1"/>
</dbReference>
<dbReference type="SUPFAM" id="SSF55811">
    <property type="entry name" value="Nudix"/>
    <property type="match status" value="1"/>
</dbReference>
<sequence length="299" mass="33909">MFKPSIDIAIGILLHQNKILVGWREAKQHQGNKHEFPGGKVEEGETPLAACRREVYEEVGVGLKDWSAFDVIHHEYDDVVVNLHLFQAIVPEALLNEVQQPWSWYSREQLLDLNFPQANEGMIQRLYWPHQIKISEQLEIAKSLTQDQLLYWRVESTPERVIELSELSVEHLSRLIVNTELYQQLSSIQQQYIATIHLKQTQVLTFSAADLKVGKRYIAACHDLASIRHAQKIGCDALLLSPVLATETHSEATTLGWEQFEKLASQVDIPVFALGGMKASELNLAQQHGAYGIAGIRFL</sequence>
<dbReference type="GO" id="GO:0044715">
    <property type="term" value="F:8-oxo-dGDP phosphatase activity"/>
    <property type="evidence" value="ECO:0007669"/>
    <property type="project" value="TreeGrafter"/>
</dbReference>
<dbReference type="SUPFAM" id="SSF51391">
    <property type="entry name" value="Thiamin phosphate synthase"/>
    <property type="match status" value="1"/>
</dbReference>
<dbReference type="InterPro" id="IPR022998">
    <property type="entry name" value="ThiamineP_synth_TenI"/>
</dbReference>
<dbReference type="InterPro" id="IPR036206">
    <property type="entry name" value="ThiamineP_synth_sf"/>
</dbReference>
<evidence type="ECO:0000259" key="17">
    <source>
        <dbReference type="PROSITE" id="PS51462"/>
    </source>
</evidence>
<dbReference type="InterPro" id="IPR015797">
    <property type="entry name" value="NUDIX_hydrolase-like_dom_sf"/>
</dbReference>
<keyword evidence="5" id="KW-0479">Metal-binding</keyword>
<keyword evidence="4" id="KW-0235">DNA replication</keyword>
<dbReference type="InterPro" id="IPR000086">
    <property type="entry name" value="NUDIX_hydrolase_dom"/>
</dbReference>
<comment type="catalytic activity">
    <reaction evidence="11">
        <text>8-oxo-GTP + H2O = 8-oxo-GMP + diphosphate + H(+)</text>
        <dbReference type="Rhea" id="RHEA:67616"/>
        <dbReference type="ChEBI" id="CHEBI:15377"/>
        <dbReference type="ChEBI" id="CHEBI:15378"/>
        <dbReference type="ChEBI" id="CHEBI:33019"/>
        <dbReference type="ChEBI" id="CHEBI:143553"/>
        <dbReference type="ChEBI" id="CHEBI:145694"/>
    </reaction>
</comment>
<dbReference type="PANTHER" id="PTHR47707:SF1">
    <property type="entry name" value="NUDIX HYDROLASE FAMILY PROTEIN"/>
    <property type="match status" value="1"/>
</dbReference>
<dbReference type="PANTHER" id="PTHR47707">
    <property type="entry name" value="8-OXO-DGTP DIPHOSPHATASE"/>
    <property type="match status" value="1"/>
</dbReference>
<accession>A0A1C4GWM2</accession>
<dbReference type="GO" id="GO:0046872">
    <property type="term" value="F:metal ion binding"/>
    <property type="evidence" value="ECO:0007669"/>
    <property type="project" value="UniProtKB-KW"/>
</dbReference>
<evidence type="ECO:0000256" key="8">
    <source>
        <dbReference type="ARBA" id="ARBA00022842"/>
    </source>
</evidence>
<dbReference type="Gene3D" id="3.90.79.10">
    <property type="entry name" value="Nucleoside Triphosphate Pyrophosphohydrolase"/>
    <property type="match status" value="1"/>
</dbReference>
<evidence type="ECO:0000256" key="11">
    <source>
        <dbReference type="ARBA" id="ARBA00036904"/>
    </source>
</evidence>
<dbReference type="GO" id="GO:0044716">
    <property type="term" value="F:8-oxo-GDP phosphatase activity"/>
    <property type="evidence" value="ECO:0007669"/>
    <property type="project" value="TreeGrafter"/>
</dbReference>
<evidence type="ECO:0000256" key="7">
    <source>
        <dbReference type="ARBA" id="ARBA00022801"/>
    </source>
</evidence>
<keyword evidence="8" id="KW-0460">Magnesium</keyword>
<dbReference type="GO" id="GO:0006281">
    <property type="term" value="P:DNA repair"/>
    <property type="evidence" value="ECO:0007669"/>
    <property type="project" value="UniProtKB-KW"/>
</dbReference>
<evidence type="ECO:0000256" key="15">
    <source>
        <dbReference type="ARBA" id="ARBA00041979"/>
    </source>
</evidence>
<proteinExistence type="inferred from homology"/>
<feature type="domain" description="Nudix hydrolase" evidence="17">
    <location>
        <begin position="4"/>
        <end position="131"/>
    </location>
</feature>
<keyword evidence="3" id="KW-0515">Mutator protein</keyword>
<evidence type="ECO:0000256" key="9">
    <source>
        <dbReference type="ARBA" id="ARBA00023204"/>
    </source>
</evidence>
<dbReference type="CDD" id="cd03425">
    <property type="entry name" value="NUDIX_MutT_NudA_like"/>
    <property type="match status" value="1"/>
</dbReference>
<keyword evidence="6" id="KW-0227">DNA damage</keyword>
<dbReference type="GO" id="GO:0009228">
    <property type="term" value="P:thiamine biosynthetic process"/>
    <property type="evidence" value="ECO:0007669"/>
    <property type="project" value="UniProtKB-KW"/>
</dbReference>
<evidence type="ECO:0000256" key="4">
    <source>
        <dbReference type="ARBA" id="ARBA00022705"/>
    </source>
</evidence>
<dbReference type="InterPro" id="IPR020084">
    <property type="entry name" value="NUDIX_hydrolase_CS"/>
</dbReference>
<dbReference type="GO" id="GO:0035539">
    <property type="term" value="F:8-oxo-7,8-dihydrodeoxyguanosine triphosphate pyrophosphatase activity"/>
    <property type="evidence" value="ECO:0007669"/>
    <property type="project" value="UniProtKB-EC"/>
</dbReference>
<evidence type="ECO:0000256" key="10">
    <source>
        <dbReference type="ARBA" id="ARBA00035861"/>
    </source>
</evidence>
<evidence type="ECO:0000256" key="2">
    <source>
        <dbReference type="ARBA" id="ARBA00005582"/>
    </source>
</evidence>
<dbReference type="AlphaFoldDB" id="A0A1C4GWM2"/>
<dbReference type="Pfam" id="PF00293">
    <property type="entry name" value="NUDIX"/>
    <property type="match status" value="1"/>
</dbReference>
<dbReference type="EC" id="3.6.1.55" evidence="12"/>
<comment type="catalytic activity">
    <reaction evidence="10">
        <text>8-oxo-dGTP + H2O = 8-oxo-dGMP + diphosphate + H(+)</text>
        <dbReference type="Rhea" id="RHEA:31575"/>
        <dbReference type="ChEBI" id="CHEBI:15377"/>
        <dbReference type="ChEBI" id="CHEBI:15378"/>
        <dbReference type="ChEBI" id="CHEBI:33019"/>
        <dbReference type="ChEBI" id="CHEBI:63224"/>
        <dbReference type="ChEBI" id="CHEBI:77896"/>
        <dbReference type="EC" id="3.6.1.55"/>
    </reaction>
</comment>
<name>A0A1C4GWM2_9GAMM</name>
<organism evidence="18 19">
    <name type="scientific">Acinetobacter albensis</name>
    <dbReference type="NCBI Taxonomy" id="1673609"/>
    <lineage>
        <taxon>Bacteria</taxon>
        <taxon>Pseudomonadati</taxon>
        <taxon>Pseudomonadota</taxon>
        <taxon>Gammaproteobacteria</taxon>
        <taxon>Moraxellales</taxon>
        <taxon>Moraxellaceae</taxon>
        <taxon>Acinetobacter</taxon>
    </lineage>
</organism>
<evidence type="ECO:0000256" key="12">
    <source>
        <dbReference type="ARBA" id="ARBA00038905"/>
    </source>
</evidence>
<dbReference type="RefSeq" id="WP_092720576.1">
    <property type="nucleotide sequence ID" value="NZ_FMBK01000011.1"/>
</dbReference>
<evidence type="ECO:0000256" key="16">
    <source>
        <dbReference type="ARBA" id="ARBA00042798"/>
    </source>
</evidence>
<gene>
    <name evidence="18" type="ORF">GA0116959_11113</name>
</gene>
<comment type="cofactor">
    <cofactor evidence="1">
        <name>Mg(2+)</name>
        <dbReference type="ChEBI" id="CHEBI:18420"/>
    </cofactor>
</comment>
<keyword evidence="9" id="KW-0234">DNA repair</keyword>
<dbReference type="Pfam" id="PF02581">
    <property type="entry name" value="TMP-TENI"/>
    <property type="match status" value="1"/>
</dbReference>
<dbReference type="PROSITE" id="PS00893">
    <property type="entry name" value="NUDIX_BOX"/>
    <property type="match status" value="1"/>
</dbReference>
<evidence type="ECO:0000256" key="14">
    <source>
        <dbReference type="ARBA" id="ARBA00041592"/>
    </source>
</evidence>
<keyword evidence="7" id="KW-0378">Hydrolase</keyword>
<evidence type="ECO:0000256" key="6">
    <source>
        <dbReference type="ARBA" id="ARBA00022763"/>
    </source>
</evidence>
<protein>
    <recommendedName>
        <fullName evidence="13">8-oxo-dGTP diphosphatase</fullName>
        <ecNumber evidence="12">3.6.1.55</ecNumber>
    </recommendedName>
    <alternativeName>
        <fullName evidence="16">7,8-dihydro-8-oxoguanine-triphosphatase</fullName>
    </alternativeName>
    <alternativeName>
        <fullName evidence="15">Mutator protein MutT</fullName>
    </alternativeName>
    <alternativeName>
        <fullName evidence="14">dGTP pyrophosphohydrolase</fullName>
    </alternativeName>
</protein>
<dbReference type="InterPro" id="IPR013785">
    <property type="entry name" value="Aldolase_TIM"/>
</dbReference>
<evidence type="ECO:0000256" key="3">
    <source>
        <dbReference type="ARBA" id="ARBA00022457"/>
    </source>
</evidence>
<evidence type="ECO:0000313" key="18">
    <source>
        <dbReference type="EMBL" id="SCC72607.1"/>
    </source>
</evidence>
<dbReference type="CDD" id="cd00564">
    <property type="entry name" value="TMP_TenI"/>
    <property type="match status" value="1"/>
</dbReference>
<dbReference type="InterPro" id="IPR047127">
    <property type="entry name" value="MutT-like"/>
</dbReference>
<dbReference type="PROSITE" id="PS51462">
    <property type="entry name" value="NUDIX"/>
    <property type="match status" value="1"/>
</dbReference>
<dbReference type="GO" id="GO:0006260">
    <property type="term" value="P:DNA replication"/>
    <property type="evidence" value="ECO:0007669"/>
    <property type="project" value="UniProtKB-KW"/>
</dbReference>
<evidence type="ECO:0000313" key="19">
    <source>
        <dbReference type="Proteomes" id="UP000243661"/>
    </source>
</evidence>
<reference evidence="18 19" key="1">
    <citation type="submission" date="2016-08" db="EMBL/GenBank/DDBJ databases">
        <authorList>
            <person name="Seilhamer J.J."/>
        </authorList>
    </citation>
    <scope>NUCLEOTIDE SEQUENCE [LARGE SCALE GENOMIC DNA]</scope>
    <source>
        <strain evidence="18 19">ANC 4874</strain>
    </source>
</reference>
<dbReference type="GO" id="GO:0008413">
    <property type="term" value="F:8-oxo-7,8-dihydroguanosine triphosphate pyrophosphatase activity"/>
    <property type="evidence" value="ECO:0007669"/>
    <property type="project" value="TreeGrafter"/>
</dbReference>
<dbReference type="EMBL" id="FMBK01000011">
    <property type="protein sequence ID" value="SCC72607.1"/>
    <property type="molecule type" value="Genomic_DNA"/>
</dbReference>
<evidence type="ECO:0000256" key="5">
    <source>
        <dbReference type="ARBA" id="ARBA00022723"/>
    </source>
</evidence>
<comment type="similarity">
    <text evidence="2">Belongs to the Nudix hydrolase family.</text>
</comment>
<evidence type="ECO:0000256" key="13">
    <source>
        <dbReference type="ARBA" id="ARBA00040794"/>
    </source>
</evidence>